<protein>
    <recommendedName>
        <fullName evidence="1">CPAF-like PDZ domain-containing protein</fullName>
    </recommendedName>
</protein>
<reference evidence="2 3" key="1">
    <citation type="submission" date="2016-07" db="EMBL/GenBank/DDBJ databases">
        <title>Pervasive Adenine N6-methylation of Active Genes in Fungi.</title>
        <authorList>
            <consortium name="DOE Joint Genome Institute"/>
            <person name="Mondo S.J."/>
            <person name="Dannebaum R.O."/>
            <person name="Kuo R.C."/>
            <person name="Labutti K."/>
            <person name="Haridas S."/>
            <person name="Kuo A."/>
            <person name="Salamov A."/>
            <person name="Ahrendt S.R."/>
            <person name="Lipzen A."/>
            <person name="Sullivan W."/>
            <person name="Andreopoulos W.B."/>
            <person name="Clum A."/>
            <person name="Lindquist E."/>
            <person name="Daum C."/>
            <person name="Ramamoorthy G.K."/>
            <person name="Gryganskyi A."/>
            <person name="Culley D."/>
            <person name="Magnuson J.K."/>
            <person name="James T.Y."/>
            <person name="O'Malley M.A."/>
            <person name="Stajich J.E."/>
            <person name="Spatafora J.W."/>
            <person name="Visel A."/>
            <person name="Grigoriev I.V."/>
        </authorList>
    </citation>
    <scope>NUCLEOTIDE SEQUENCE [LARGE SCALE GENOMIC DNA]</scope>
    <source>
        <strain evidence="2 3">CBS 115471</strain>
    </source>
</reference>
<dbReference type="PANTHER" id="PTHR37049">
    <property type="entry name" value="PEPTIDASE S41 FAMILY PROTEIN"/>
    <property type="match status" value="1"/>
</dbReference>
<feature type="domain" description="CPAF-like PDZ" evidence="1">
    <location>
        <begin position="116"/>
        <end position="233"/>
    </location>
</feature>
<dbReference type="GO" id="GO:0006508">
    <property type="term" value="P:proteolysis"/>
    <property type="evidence" value="ECO:0007669"/>
    <property type="project" value="InterPro"/>
</dbReference>
<evidence type="ECO:0000313" key="2">
    <source>
        <dbReference type="EMBL" id="ORY06011.1"/>
    </source>
</evidence>
<dbReference type="PANTHER" id="PTHR37049:SF5">
    <property type="entry name" value="TAIL SPECIFIC PROTEASE DOMAIN-CONTAINING PROTEIN"/>
    <property type="match status" value="1"/>
</dbReference>
<dbReference type="Pfam" id="PF23658">
    <property type="entry name" value="PDZ_CPAF_rel"/>
    <property type="match status" value="1"/>
</dbReference>
<dbReference type="Proteomes" id="UP000193144">
    <property type="component" value="Unassembled WGS sequence"/>
</dbReference>
<proteinExistence type="predicted"/>
<dbReference type="InterPro" id="IPR056186">
    <property type="entry name" value="PDZ_CPAF-rel"/>
</dbReference>
<sequence length="820" mass="90637">MASSSHEYAGVKVFLAADVFECLKNVPFNPAVAARFIDFYNHTMQYQSTLAFLADPPEGYQQPAVNVQQGLAEIKANITAGRYTSQYVFEAELQLLINSIHDNHVALDAGILSAFSFASPYGIVSASPDGREEPQVYLADDVASSRYGDWKPTPITEINGQNVVEFLSTYAQLNSEGYLEPHADWNALMEHPASDIQGSINTFQQAIFYPGDGLNFTFADNTRLETHWWAVYRHISDTGPLSTAGDFFNYFVLGLAPDFDPNLHWWPQEDNFYENSTWDDDDFDALREWNCDNPKPNWCNESLGAYPDDPIVVQTDLHITGAGIVTGYLLDDIKTGVLSIPSFLQYGENVLNFNVAVTEFIGNATERGTEHVIIDLQQNDGGDVLLALTTFSQFFSGIKPYTGSRIRNHEFANILGTAYTEWWKNLAEEGNNPNKTYYEAFADSEWIIAHHINAATGANFSSWSEYSRPFLDRGDNFSQTQLYDLSNKIFDEATFGWVPNAYIEPDVPAAPPIWASSDIVILTDGLCSSACAYFVELMSHQAGVRTIAVGGRPSVGPMQTASGNRGARLYSANDLILDYSWLNDTVNDKDAYSRLPPPSIWEDTGMQVSDASFNIRDVIRQNDTIPLQFIYDAAQCRIYYTLENVYNMSRLWRDAATATWSDPSLCVQNSTGYAQGPNMTSTKSPPERTAQVSTLELGEIDDVDFYINSTSGLVAARAWADASNRNLEKCSKTGCGQSFVCQTLPVSCLSGGKLQAPTVKLCVPRCSNAGACNCQPTGPADSKRFTPKPSPKKGNEMLKIYEGFCVPGTIDPVQYGVSCS</sequence>
<dbReference type="InterPro" id="IPR052766">
    <property type="entry name" value="S41A_metabolite_peptidase"/>
</dbReference>
<dbReference type="EMBL" id="MCFA01000120">
    <property type="protein sequence ID" value="ORY06011.1"/>
    <property type="molecule type" value="Genomic_DNA"/>
</dbReference>
<dbReference type="GO" id="GO:0008236">
    <property type="term" value="F:serine-type peptidase activity"/>
    <property type="evidence" value="ECO:0007669"/>
    <property type="project" value="InterPro"/>
</dbReference>
<dbReference type="OrthoDB" id="27214at2759"/>
<dbReference type="InterPro" id="IPR029045">
    <property type="entry name" value="ClpP/crotonase-like_dom_sf"/>
</dbReference>
<name>A0A1Y1Z6Y2_9PLEO</name>
<accession>A0A1Y1Z6Y2</accession>
<dbReference type="SUPFAM" id="SSF52096">
    <property type="entry name" value="ClpP/crotonase"/>
    <property type="match status" value="1"/>
</dbReference>
<dbReference type="STRING" id="1231657.A0A1Y1Z6Y2"/>
<dbReference type="Gene3D" id="3.90.226.10">
    <property type="entry name" value="2-enoyl-CoA Hydratase, Chain A, domain 1"/>
    <property type="match status" value="1"/>
</dbReference>
<comment type="caution">
    <text evidence="2">The sequence shown here is derived from an EMBL/GenBank/DDBJ whole genome shotgun (WGS) entry which is preliminary data.</text>
</comment>
<evidence type="ECO:0000313" key="3">
    <source>
        <dbReference type="Proteomes" id="UP000193144"/>
    </source>
</evidence>
<gene>
    <name evidence="2" type="ORF">BCR34DRAFT_490455</name>
</gene>
<keyword evidence="3" id="KW-1185">Reference proteome</keyword>
<organism evidence="2 3">
    <name type="scientific">Clohesyomyces aquaticus</name>
    <dbReference type="NCBI Taxonomy" id="1231657"/>
    <lineage>
        <taxon>Eukaryota</taxon>
        <taxon>Fungi</taxon>
        <taxon>Dikarya</taxon>
        <taxon>Ascomycota</taxon>
        <taxon>Pezizomycotina</taxon>
        <taxon>Dothideomycetes</taxon>
        <taxon>Pleosporomycetidae</taxon>
        <taxon>Pleosporales</taxon>
        <taxon>Lindgomycetaceae</taxon>
        <taxon>Clohesyomyces</taxon>
    </lineage>
</organism>
<evidence type="ECO:0000259" key="1">
    <source>
        <dbReference type="Pfam" id="PF23658"/>
    </source>
</evidence>
<dbReference type="AlphaFoldDB" id="A0A1Y1Z6Y2"/>